<evidence type="ECO:0000313" key="2">
    <source>
        <dbReference type="Proteomes" id="UP000680206"/>
    </source>
</evidence>
<dbReference type="RefSeq" id="WP_208245006.1">
    <property type="nucleotide sequence ID" value="NZ_JAGEPF010000018.1"/>
</dbReference>
<evidence type="ECO:0000313" key="1">
    <source>
        <dbReference type="EMBL" id="MBO2461626.1"/>
    </source>
</evidence>
<organism evidence="1 2">
    <name type="scientific">Actinomadura violacea</name>
    <dbReference type="NCBI Taxonomy" id="2819934"/>
    <lineage>
        <taxon>Bacteria</taxon>
        <taxon>Bacillati</taxon>
        <taxon>Actinomycetota</taxon>
        <taxon>Actinomycetes</taxon>
        <taxon>Streptosporangiales</taxon>
        <taxon>Thermomonosporaceae</taxon>
        <taxon>Actinomadura</taxon>
    </lineage>
</organism>
<protein>
    <submittedName>
        <fullName evidence="1">Uncharacterized protein</fullName>
    </submittedName>
</protein>
<comment type="caution">
    <text evidence="1">The sequence shown here is derived from an EMBL/GenBank/DDBJ whole genome shotgun (WGS) entry which is preliminary data.</text>
</comment>
<gene>
    <name evidence="1" type="ORF">J4709_29065</name>
</gene>
<dbReference type="Proteomes" id="UP000680206">
    <property type="component" value="Unassembled WGS sequence"/>
</dbReference>
<keyword evidence="2" id="KW-1185">Reference proteome</keyword>
<accession>A0ABS3RXZ3</accession>
<reference evidence="1 2" key="1">
    <citation type="submission" date="2021-03" db="EMBL/GenBank/DDBJ databases">
        <title>Actinomadura violae sp. nov., isolated from lichen in Thailand.</title>
        <authorList>
            <person name="Kanchanasin P."/>
            <person name="Saeng-In P."/>
            <person name="Phongsopitanun W."/>
            <person name="Yuki M."/>
            <person name="Kudo T."/>
            <person name="Ohkuma M."/>
            <person name="Tanasupawat S."/>
        </authorList>
    </citation>
    <scope>NUCLEOTIDE SEQUENCE [LARGE SCALE GENOMIC DNA]</scope>
    <source>
        <strain evidence="1 2">LCR2-06</strain>
    </source>
</reference>
<sequence>MNEPDFGTAKAAKRGRNPRWPYVPVIDYGPQTGVHATRTEQIKGRAYDNRADAVACAQRVINARAALHETKLATPRLRALREQHGFPRELVGAQVTTRQGPRIFGTVVEPSAIERTEGTAALNVDIYGIRECVLVAWTHGGRRWHRPEELRLVKEGE</sequence>
<dbReference type="EMBL" id="JAGEPF010000018">
    <property type="protein sequence ID" value="MBO2461626.1"/>
    <property type="molecule type" value="Genomic_DNA"/>
</dbReference>
<proteinExistence type="predicted"/>
<name>A0ABS3RXZ3_9ACTN</name>